<evidence type="ECO:0000313" key="2">
    <source>
        <dbReference type="EMBL" id="KAF2726823.1"/>
    </source>
</evidence>
<organism evidence="2 3">
    <name type="scientific">Polyplosphaeria fusca</name>
    <dbReference type="NCBI Taxonomy" id="682080"/>
    <lineage>
        <taxon>Eukaryota</taxon>
        <taxon>Fungi</taxon>
        <taxon>Dikarya</taxon>
        <taxon>Ascomycota</taxon>
        <taxon>Pezizomycotina</taxon>
        <taxon>Dothideomycetes</taxon>
        <taxon>Pleosporomycetidae</taxon>
        <taxon>Pleosporales</taxon>
        <taxon>Tetraplosphaeriaceae</taxon>
        <taxon>Polyplosphaeria</taxon>
    </lineage>
</organism>
<keyword evidence="1" id="KW-0812">Transmembrane</keyword>
<protein>
    <submittedName>
        <fullName evidence="2">Uncharacterized protein</fullName>
    </submittedName>
</protein>
<evidence type="ECO:0000313" key="3">
    <source>
        <dbReference type="Proteomes" id="UP000799444"/>
    </source>
</evidence>
<evidence type="ECO:0000256" key="1">
    <source>
        <dbReference type="SAM" id="Phobius"/>
    </source>
</evidence>
<proteinExistence type="predicted"/>
<dbReference type="EMBL" id="ML996386">
    <property type="protein sequence ID" value="KAF2726823.1"/>
    <property type="molecule type" value="Genomic_DNA"/>
</dbReference>
<keyword evidence="1" id="KW-1133">Transmembrane helix</keyword>
<keyword evidence="1" id="KW-0472">Membrane</keyword>
<feature type="transmembrane region" description="Helical" evidence="1">
    <location>
        <begin position="84"/>
        <end position="101"/>
    </location>
</feature>
<reference evidence="2" key="1">
    <citation type="journal article" date="2020" name="Stud. Mycol.">
        <title>101 Dothideomycetes genomes: a test case for predicting lifestyles and emergence of pathogens.</title>
        <authorList>
            <person name="Haridas S."/>
            <person name="Albert R."/>
            <person name="Binder M."/>
            <person name="Bloem J."/>
            <person name="Labutti K."/>
            <person name="Salamov A."/>
            <person name="Andreopoulos B."/>
            <person name="Baker S."/>
            <person name="Barry K."/>
            <person name="Bills G."/>
            <person name="Bluhm B."/>
            <person name="Cannon C."/>
            <person name="Castanera R."/>
            <person name="Culley D."/>
            <person name="Daum C."/>
            <person name="Ezra D."/>
            <person name="Gonzalez J."/>
            <person name="Henrissat B."/>
            <person name="Kuo A."/>
            <person name="Liang C."/>
            <person name="Lipzen A."/>
            <person name="Lutzoni F."/>
            <person name="Magnuson J."/>
            <person name="Mondo S."/>
            <person name="Nolan M."/>
            <person name="Ohm R."/>
            <person name="Pangilinan J."/>
            <person name="Park H.-J."/>
            <person name="Ramirez L."/>
            <person name="Alfaro M."/>
            <person name="Sun H."/>
            <person name="Tritt A."/>
            <person name="Yoshinaga Y."/>
            <person name="Zwiers L.-H."/>
            <person name="Turgeon B."/>
            <person name="Goodwin S."/>
            <person name="Spatafora J."/>
            <person name="Crous P."/>
            <person name="Grigoriev I."/>
        </authorList>
    </citation>
    <scope>NUCLEOTIDE SEQUENCE</scope>
    <source>
        <strain evidence="2">CBS 125425</strain>
    </source>
</reference>
<sequence length="109" mass="12500">MSVIEARLFQIAAAMAEFEIRTLCIPPSLRFFGPGAPSEVRCQEAAVLLVISPHMFFTMPILDRILGRNEPARGNTIAMIAKRYLGYLIFFCGWTMVFWQYKIIARQLR</sequence>
<dbReference type="Proteomes" id="UP000799444">
    <property type="component" value="Unassembled WGS sequence"/>
</dbReference>
<keyword evidence="3" id="KW-1185">Reference proteome</keyword>
<dbReference type="AlphaFoldDB" id="A0A9P4UVI9"/>
<comment type="caution">
    <text evidence="2">The sequence shown here is derived from an EMBL/GenBank/DDBJ whole genome shotgun (WGS) entry which is preliminary data.</text>
</comment>
<gene>
    <name evidence="2" type="ORF">EJ04DRAFT_557760</name>
</gene>
<accession>A0A9P4UVI9</accession>
<name>A0A9P4UVI9_9PLEO</name>